<dbReference type="AlphaFoldDB" id="A0AAE0YV83"/>
<keyword evidence="2" id="KW-1185">Reference proteome</keyword>
<comment type="caution">
    <text evidence="1">The sequence shown here is derived from an EMBL/GenBank/DDBJ whole genome shotgun (WGS) entry which is preliminary data.</text>
</comment>
<protein>
    <submittedName>
        <fullName evidence="1">Uncharacterized protein</fullName>
    </submittedName>
</protein>
<dbReference type="Proteomes" id="UP001283361">
    <property type="component" value="Unassembled WGS sequence"/>
</dbReference>
<proteinExistence type="predicted"/>
<evidence type="ECO:0000313" key="1">
    <source>
        <dbReference type="EMBL" id="KAK3757824.1"/>
    </source>
</evidence>
<name>A0AAE0YV83_9GAST</name>
<accession>A0AAE0YV83</accession>
<gene>
    <name evidence="1" type="ORF">RRG08_049107</name>
</gene>
<sequence>MESLPRLLACGHRSLGLPEGVYIKLNISGLISSSIYRTLDSELEISARTRTLNIELCDNTVADLPLMDVRFKKCFTTEIVYSAPVFDLPS</sequence>
<organism evidence="1 2">
    <name type="scientific">Elysia crispata</name>
    <name type="common">lettuce slug</name>
    <dbReference type="NCBI Taxonomy" id="231223"/>
    <lineage>
        <taxon>Eukaryota</taxon>
        <taxon>Metazoa</taxon>
        <taxon>Spiralia</taxon>
        <taxon>Lophotrochozoa</taxon>
        <taxon>Mollusca</taxon>
        <taxon>Gastropoda</taxon>
        <taxon>Heterobranchia</taxon>
        <taxon>Euthyneura</taxon>
        <taxon>Panpulmonata</taxon>
        <taxon>Sacoglossa</taxon>
        <taxon>Placobranchoidea</taxon>
        <taxon>Plakobranchidae</taxon>
        <taxon>Elysia</taxon>
    </lineage>
</organism>
<evidence type="ECO:0000313" key="2">
    <source>
        <dbReference type="Proteomes" id="UP001283361"/>
    </source>
</evidence>
<reference evidence="1" key="1">
    <citation type="journal article" date="2023" name="G3 (Bethesda)">
        <title>A reference genome for the long-term kleptoplast-retaining sea slug Elysia crispata morphotype clarki.</title>
        <authorList>
            <person name="Eastman K.E."/>
            <person name="Pendleton A.L."/>
            <person name="Shaikh M.A."/>
            <person name="Suttiyut T."/>
            <person name="Ogas R."/>
            <person name="Tomko P."/>
            <person name="Gavelis G."/>
            <person name="Widhalm J.R."/>
            <person name="Wisecaver J.H."/>
        </authorList>
    </citation>
    <scope>NUCLEOTIDE SEQUENCE</scope>
    <source>
        <strain evidence="1">ECLA1</strain>
    </source>
</reference>
<dbReference type="EMBL" id="JAWDGP010005318">
    <property type="protein sequence ID" value="KAK3757824.1"/>
    <property type="molecule type" value="Genomic_DNA"/>
</dbReference>